<evidence type="ECO:0000256" key="1">
    <source>
        <dbReference type="SAM" id="MobiDB-lite"/>
    </source>
</evidence>
<accession>A0ABR0GZV3</accession>
<name>A0ABR0GZV3_9PEZI</name>
<organism evidence="2 3">
    <name type="scientific">Podospora pseudopauciseta</name>
    <dbReference type="NCBI Taxonomy" id="2093780"/>
    <lineage>
        <taxon>Eukaryota</taxon>
        <taxon>Fungi</taxon>
        <taxon>Dikarya</taxon>
        <taxon>Ascomycota</taxon>
        <taxon>Pezizomycotina</taxon>
        <taxon>Sordariomycetes</taxon>
        <taxon>Sordariomycetidae</taxon>
        <taxon>Sordariales</taxon>
        <taxon>Podosporaceae</taxon>
        <taxon>Podospora</taxon>
    </lineage>
</organism>
<reference evidence="2 3" key="1">
    <citation type="journal article" date="2023" name="bioRxiv">
        <title>High-quality genome assemblies of four members of thePodospora anserinaspecies complex.</title>
        <authorList>
            <person name="Ament-Velasquez S.L."/>
            <person name="Vogan A.A."/>
            <person name="Wallerman O."/>
            <person name="Hartmann F."/>
            <person name="Gautier V."/>
            <person name="Silar P."/>
            <person name="Giraud T."/>
            <person name="Johannesson H."/>
        </authorList>
    </citation>
    <scope>NUCLEOTIDE SEQUENCE [LARGE SCALE GENOMIC DNA]</scope>
    <source>
        <strain evidence="2 3">CBS 411.78</strain>
    </source>
</reference>
<sequence>MKKGVYSAPASNNEQPNSIGGYGMDPISWDLPVKVDDPTGATATVTGTIEEAIAQMEARYSGRNATFPVPIPTTSAHISAAAAAGDPESFTCDVPFTKASNNQILDGIHYLWGMSGTAKNGPGPGNCGCVSCSWWAAIYWCNDDDHEQEVRWKQIGNGAYFLRQHGCVTDNDLRIKGQAF</sequence>
<feature type="compositionally biased region" description="Polar residues" evidence="1">
    <location>
        <begin position="9"/>
        <end position="18"/>
    </location>
</feature>
<dbReference type="PANTHER" id="PTHR35605:SF1">
    <property type="entry name" value="ECP2 EFFECTOR PROTEIN DOMAIN-CONTAINING PROTEIN-RELATED"/>
    <property type="match status" value="1"/>
</dbReference>
<keyword evidence="3" id="KW-1185">Reference proteome</keyword>
<dbReference type="GeneID" id="87926800"/>
<dbReference type="PANTHER" id="PTHR35605">
    <property type="entry name" value="ECP2 EFFECTOR PROTEIN DOMAIN-CONTAINING PROTEIN-RELATED"/>
    <property type="match status" value="1"/>
</dbReference>
<dbReference type="Proteomes" id="UP001326199">
    <property type="component" value="Unassembled WGS sequence"/>
</dbReference>
<feature type="region of interest" description="Disordered" evidence="1">
    <location>
        <begin position="1"/>
        <end position="23"/>
    </location>
</feature>
<protein>
    <submittedName>
        <fullName evidence="2">Uncharacterized protein</fullName>
    </submittedName>
</protein>
<dbReference type="EMBL" id="JAFFHB010000010">
    <property type="protein sequence ID" value="KAK4661166.1"/>
    <property type="molecule type" value="Genomic_DNA"/>
</dbReference>
<evidence type="ECO:0000313" key="2">
    <source>
        <dbReference type="EMBL" id="KAK4661166.1"/>
    </source>
</evidence>
<comment type="caution">
    <text evidence="2">The sequence shown here is derived from an EMBL/GenBank/DDBJ whole genome shotgun (WGS) entry which is preliminary data.</text>
</comment>
<proteinExistence type="predicted"/>
<dbReference type="RefSeq" id="XP_062761133.1">
    <property type="nucleotide sequence ID" value="XM_062906512.1"/>
</dbReference>
<evidence type="ECO:0000313" key="3">
    <source>
        <dbReference type="Proteomes" id="UP001326199"/>
    </source>
</evidence>
<gene>
    <name evidence="2" type="ORF">QC763_0113730</name>
</gene>